<sequence length="297" mass="33242">CELYALSNYDNDPEMKEVMQQFDRQSSQRFLEYDEHMQEKRRKCKEQCDKDIQKIILKDRIEKELTERLTTLETNIGTNDIPTCVCEKSIADKMEKTCLRCGQNLGGIVPGLGLIGGAALYSINAWETLVTTSAIEFAAKEGIKAGIKGVIEAIMKNPFFTSIWHIKLSNFIKGPNYHTFDGLAEAVTTAISSTGKTCQGNYIDIYQLCEGISTNRDMWISPVVEAGTKASVSKTATVQKAALDTIESTTATCTTAITAAVIAILIIVLIMVIIYLILRYRRKKKMKKKLQYIKLLK</sequence>
<organism evidence="2 3">
    <name type="scientific">Plasmodium falciparum UGT5.1</name>
    <dbReference type="NCBI Taxonomy" id="1237627"/>
    <lineage>
        <taxon>Eukaryota</taxon>
        <taxon>Sar</taxon>
        <taxon>Alveolata</taxon>
        <taxon>Apicomplexa</taxon>
        <taxon>Aconoidasida</taxon>
        <taxon>Haemosporida</taxon>
        <taxon>Plasmodiidae</taxon>
        <taxon>Plasmodium</taxon>
        <taxon>Plasmodium (Laverania)</taxon>
    </lineage>
</organism>
<accession>W7JEE3</accession>
<keyword evidence="1" id="KW-0812">Transmembrane</keyword>
<dbReference type="Pfam" id="PF02009">
    <property type="entry name" value="RIFIN"/>
    <property type="match status" value="1"/>
</dbReference>
<evidence type="ECO:0000313" key="2">
    <source>
        <dbReference type="EMBL" id="EWC77300.1"/>
    </source>
</evidence>
<gene>
    <name evidence="2" type="ORF">C923_02034</name>
</gene>
<reference evidence="2 3" key="1">
    <citation type="submission" date="2013-02" db="EMBL/GenBank/DDBJ databases">
        <title>The Genome Sequence of Plasmodium falciparum UGT5.1.</title>
        <authorList>
            <consortium name="The Broad Institute Genome Sequencing Platform"/>
            <consortium name="The Broad Institute Genome Sequencing Center for Infectious Disease"/>
            <person name="Neafsey D."/>
            <person name="Cheeseman I."/>
            <person name="Volkman S."/>
            <person name="Adams J."/>
            <person name="Walker B."/>
            <person name="Young S.K."/>
            <person name="Zeng Q."/>
            <person name="Gargeya S."/>
            <person name="Fitzgerald M."/>
            <person name="Haas B."/>
            <person name="Abouelleil A."/>
            <person name="Alvarado L."/>
            <person name="Arachchi H.M."/>
            <person name="Berlin A.M."/>
            <person name="Chapman S.B."/>
            <person name="Dewar J."/>
            <person name="Goldberg J."/>
            <person name="Griggs A."/>
            <person name="Gujja S."/>
            <person name="Hansen M."/>
            <person name="Howarth C."/>
            <person name="Imamovic A."/>
            <person name="Larimer J."/>
            <person name="McCowan C."/>
            <person name="Murphy C."/>
            <person name="Neiman D."/>
            <person name="Pearson M."/>
            <person name="Priest M."/>
            <person name="Roberts A."/>
            <person name="Saif S."/>
            <person name="Shea T."/>
            <person name="Sisk P."/>
            <person name="Sykes S."/>
            <person name="Wortman J."/>
            <person name="Nusbaum C."/>
            <person name="Birren B."/>
        </authorList>
    </citation>
    <scope>NUCLEOTIDE SEQUENCE [LARGE SCALE GENOMIC DNA]</scope>
    <source>
        <strain evidence="2 3">UGT5.1</strain>
    </source>
</reference>
<dbReference type="Proteomes" id="UP000030697">
    <property type="component" value="Unassembled WGS sequence"/>
</dbReference>
<keyword evidence="1" id="KW-0472">Membrane</keyword>
<proteinExistence type="predicted"/>
<protein>
    <submittedName>
        <fullName evidence="2">Surface antigen</fullName>
    </submittedName>
</protein>
<dbReference type="EMBL" id="KI928429">
    <property type="protein sequence ID" value="EWC77300.1"/>
    <property type="molecule type" value="Genomic_DNA"/>
</dbReference>
<name>W7JEE3_PLAFA</name>
<feature type="transmembrane region" description="Helical" evidence="1">
    <location>
        <begin position="256"/>
        <end position="278"/>
    </location>
</feature>
<dbReference type="InterPro" id="IPR006373">
    <property type="entry name" value="VSA_Rifin"/>
</dbReference>
<evidence type="ECO:0000256" key="1">
    <source>
        <dbReference type="SAM" id="Phobius"/>
    </source>
</evidence>
<keyword evidence="1" id="KW-1133">Transmembrane helix</keyword>
<feature type="non-terminal residue" evidence="2">
    <location>
        <position position="1"/>
    </location>
</feature>
<dbReference type="AlphaFoldDB" id="W7JEE3"/>
<evidence type="ECO:0000313" key="3">
    <source>
        <dbReference type="Proteomes" id="UP000030697"/>
    </source>
</evidence>
<dbReference type="NCBIfam" id="TIGR01477">
    <property type="entry name" value="RIFIN"/>
    <property type="match status" value="1"/>
</dbReference>